<name>A0ACA9NTZ9_9GLOM</name>
<evidence type="ECO:0000313" key="1">
    <source>
        <dbReference type="EMBL" id="CAG8675079.1"/>
    </source>
</evidence>
<proteinExistence type="predicted"/>
<reference evidence="1" key="1">
    <citation type="submission" date="2021-06" db="EMBL/GenBank/DDBJ databases">
        <authorList>
            <person name="Kallberg Y."/>
            <person name="Tangrot J."/>
            <person name="Rosling A."/>
        </authorList>
    </citation>
    <scope>NUCLEOTIDE SEQUENCE</scope>
    <source>
        <strain evidence="1">IL203A</strain>
    </source>
</reference>
<gene>
    <name evidence="1" type="ORF">DHETER_LOCUS10363</name>
</gene>
<organism evidence="1 2">
    <name type="scientific">Dentiscutata heterogama</name>
    <dbReference type="NCBI Taxonomy" id="1316150"/>
    <lineage>
        <taxon>Eukaryota</taxon>
        <taxon>Fungi</taxon>
        <taxon>Fungi incertae sedis</taxon>
        <taxon>Mucoromycota</taxon>
        <taxon>Glomeromycotina</taxon>
        <taxon>Glomeromycetes</taxon>
        <taxon>Diversisporales</taxon>
        <taxon>Gigasporaceae</taxon>
        <taxon>Dentiscutata</taxon>
    </lineage>
</organism>
<evidence type="ECO:0000313" key="2">
    <source>
        <dbReference type="Proteomes" id="UP000789702"/>
    </source>
</evidence>
<dbReference type="Proteomes" id="UP000789702">
    <property type="component" value="Unassembled WGS sequence"/>
</dbReference>
<protein>
    <submittedName>
        <fullName evidence="1">561_t:CDS:1</fullName>
    </submittedName>
</protein>
<sequence length="175" mass="20530">MKNAQVEFRINSVDRGEAKSLLDKVLSLLDKKVRGSLKMTKNFESKDLIEHLDMADKINNARVITGTEKYPGEMIGMINKNVNIPDNLYKYLTEYYYILNDELYGDPHGDLYDEKPLTQAMEKVITQFGRLKFEAEIYSLKIAPRYKNRSYIRAKFLAFRDNTKDIYLGKIQFFF</sequence>
<comment type="caution">
    <text evidence="1">The sequence shown here is derived from an EMBL/GenBank/DDBJ whole genome shotgun (WGS) entry which is preliminary data.</text>
</comment>
<keyword evidence="2" id="KW-1185">Reference proteome</keyword>
<dbReference type="EMBL" id="CAJVPU010020125">
    <property type="protein sequence ID" value="CAG8675079.1"/>
    <property type="molecule type" value="Genomic_DNA"/>
</dbReference>
<accession>A0ACA9NTZ9</accession>